<dbReference type="InterPro" id="IPR027417">
    <property type="entry name" value="P-loop_NTPase"/>
</dbReference>
<dbReference type="Gene3D" id="3.40.50.300">
    <property type="entry name" value="P-loop containing nucleotide triphosphate hydrolases"/>
    <property type="match status" value="1"/>
</dbReference>
<dbReference type="EMBL" id="CAJPEV010001081">
    <property type="protein sequence ID" value="CAG0890593.1"/>
    <property type="molecule type" value="Genomic_DNA"/>
</dbReference>
<feature type="coiled-coil region" evidence="1">
    <location>
        <begin position="636"/>
        <end position="663"/>
    </location>
</feature>
<feature type="compositionally biased region" description="Basic and acidic residues" evidence="2">
    <location>
        <begin position="328"/>
        <end position="340"/>
    </location>
</feature>
<feature type="compositionally biased region" description="Polar residues" evidence="2">
    <location>
        <begin position="499"/>
        <end position="510"/>
    </location>
</feature>
<proteinExistence type="predicted"/>
<feature type="region of interest" description="Disordered" evidence="2">
    <location>
        <begin position="488"/>
        <end position="510"/>
    </location>
</feature>
<keyword evidence="1" id="KW-0175">Coiled coil</keyword>
<organism evidence="3">
    <name type="scientific">Darwinula stevensoni</name>
    <dbReference type="NCBI Taxonomy" id="69355"/>
    <lineage>
        <taxon>Eukaryota</taxon>
        <taxon>Metazoa</taxon>
        <taxon>Ecdysozoa</taxon>
        <taxon>Arthropoda</taxon>
        <taxon>Crustacea</taxon>
        <taxon>Oligostraca</taxon>
        <taxon>Ostracoda</taxon>
        <taxon>Podocopa</taxon>
        <taxon>Podocopida</taxon>
        <taxon>Darwinulocopina</taxon>
        <taxon>Darwinuloidea</taxon>
        <taxon>Darwinulidae</taxon>
        <taxon>Darwinula</taxon>
    </lineage>
</organism>
<dbReference type="EMBL" id="LR900598">
    <property type="protein sequence ID" value="CAD7246254.1"/>
    <property type="molecule type" value="Genomic_DNA"/>
</dbReference>
<dbReference type="SUPFAM" id="SSF52540">
    <property type="entry name" value="P-loop containing nucleoside triphosphate hydrolases"/>
    <property type="match status" value="1"/>
</dbReference>
<dbReference type="Proteomes" id="UP000677054">
    <property type="component" value="Unassembled WGS sequence"/>
</dbReference>
<evidence type="ECO:0000313" key="3">
    <source>
        <dbReference type="EMBL" id="CAD7246254.1"/>
    </source>
</evidence>
<gene>
    <name evidence="3" type="ORF">DSTB1V02_LOCUS6108</name>
</gene>
<evidence type="ECO:0000256" key="1">
    <source>
        <dbReference type="SAM" id="Coils"/>
    </source>
</evidence>
<reference evidence="3" key="1">
    <citation type="submission" date="2020-11" db="EMBL/GenBank/DDBJ databases">
        <authorList>
            <person name="Tran Van P."/>
        </authorList>
    </citation>
    <scope>NUCLEOTIDE SEQUENCE</scope>
</reference>
<sequence length="1305" mass="148425">MIFGAPLYATPVLDKNAIEFQFISKRNFTTLVNGPTKCVIKGDPETEEKLLKEKVRNIVTKWFSQNPFGTSVNGPNVNLITEPERILIISPSESHMEPLRRTIPEWITRSVMDVYSTWTTKSAEENKEIVEDTLQKSLAFCFLSPRENTMDEIKIRSEENPDKGNTVDKMSIKVTDGENGGHTEQSLGNSLAIEDSLTIMKLLESIVKVLLPSFISTVSPDEEKEVHEEIVDHEYRKLQNEDSRGDSEVEDDSMEMDGHGVLSLGIGNCLMKNREIQAGQHDDKFMVDILSPEDSLELKELLRRLAEIDLMRSLAKADLLVDQEDRDEYGKDNEAMRNNEDSENESTAEKRDRSKVTSSSSPVIELKELPNRMKNDLISSLLEGDSVAKVVDSRINSRNTIEALDTPKLEAFRKDGKTFDHIFVIGVRKLSENDNFHWIQDLCYLHRGHADGYFWIFNQKDELPGHIFEELKRSFPMEVVTATNDIESVQESTDESESVQESTNESESVQESTWLYQAQEHIKNIYRDWDSPQTTRLVPPVEDINEWINAAKSAGEESERTLLCHLCEMGKINKMPMFITYNRNFVHLIKRRNEGGGLEGILVCGEHDIVLIHRNIGVIFIQVKNLDTEQTGHKLTKALERNIQTAEEQLEKDLRSLEAATRECGLKGMNVSLRIIALTNAKRDQVAGTSHCANTVFLCAEDNESAETMERWWHQHILQSQLAEIPPIDSRTYLQLVAIYIAPIYATPAYTARLTIDRLNFLTADKLDMLVNGAKDFVFKGAAGTGKTWLLQEKIRNIFMSWFSDGPITDKDEKILLVCRNNLLTSHLRKTIPDLLLTSAAAVLRRQNEKEKEKDEMQKVRQILCSNLFICSLEPYEQELGVSVLKGKKANDELTDVECKEDEYNDLQNEGLVSKVRNATWEIVILFEILGRSVAVMSPGNRGKWPLKALVIGRLFQSFSPSVEALKFLASTIEVMAFKEASAFQLYLERYVGPSMLGITMRLSVCSAVIAEMPAAMQHDLLVDMESIMKTRKPAFHHIFVDEAEDLCDAFSDHWLTSLRHLHKECGGYFWRAYDPLSLPELPVTLRKEIGSARSLLRVMRNPRSVLDTWTGDEDSLARDEDLTRSSLSDPKYKREDIRSGHDVRGPKVLTFDVPSSILSEEIQRSLLDKFGNWKYVRDVAILFADPADFFIHGERLRKEMEEKRRDSSGPIFIHRVDSFKGMEAAIVFLITNEKAKRGSRFYMGASRSTSYLIQISLEPTVEEDAAAETSLMEGVLKALPDDAPVEEKNAWESKCRRVLLMKNL</sequence>
<feature type="region of interest" description="Disordered" evidence="2">
    <location>
        <begin position="325"/>
        <end position="365"/>
    </location>
</feature>
<keyword evidence="4" id="KW-1185">Reference proteome</keyword>
<name>A0A7R8XB25_9CRUS</name>
<protein>
    <submittedName>
        <fullName evidence="3">Uncharacterized protein</fullName>
    </submittedName>
</protein>
<evidence type="ECO:0000313" key="4">
    <source>
        <dbReference type="Proteomes" id="UP000677054"/>
    </source>
</evidence>
<accession>A0A7R8XB25</accession>
<evidence type="ECO:0000256" key="2">
    <source>
        <dbReference type="SAM" id="MobiDB-lite"/>
    </source>
</evidence>